<keyword evidence="2" id="KW-0560">Oxidoreductase</keyword>
<sequence>MASEKVGIIGSGLIGRSWAMLFAGAGYHVAIFDVDQSRIPEALQDIRQQLETLQEMGMLRGTLKASEQAGLIKGVATLEEALKDAVYVQECVFEDVELKKMIFKEFDGLVDNKTILASSTSCFPASSFTENLVHRSQCLVAHPVNPPYYVPLVEIVPAPWTNAKVTAAARAIQERIGQSPVVLNKEIAGFVLNRVQYAILNECWNLVEDGVLSVRDVDSVMSDGLGMRYAFLGPLETAHLNAEGTQEYFQKYAQGIIRVSNTFKGTPTYCQETINKVDKLLTDKMPLKDLPYWRKWRDTRLAALAKLKRDSTLADKANGWETERRRKTH</sequence>
<dbReference type="GO" id="GO:0006631">
    <property type="term" value="P:fatty acid metabolic process"/>
    <property type="evidence" value="ECO:0007669"/>
    <property type="project" value="InterPro"/>
</dbReference>
<dbReference type="InterPro" id="IPR006108">
    <property type="entry name" value="3HC_DH_C"/>
</dbReference>
<dbReference type="SUPFAM" id="SSF51735">
    <property type="entry name" value="NAD(P)-binding Rossmann-fold domains"/>
    <property type="match status" value="1"/>
</dbReference>
<dbReference type="NCBIfam" id="NF004783">
    <property type="entry name" value="PRK06129.1"/>
    <property type="match status" value="1"/>
</dbReference>
<dbReference type="InterPro" id="IPR008927">
    <property type="entry name" value="6-PGluconate_DH-like_C_sf"/>
</dbReference>
<dbReference type="FunFam" id="3.40.50.720:FF:000356">
    <property type="entry name" value="Lambda-crystallin homolog"/>
    <property type="match status" value="1"/>
</dbReference>
<dbReference type="InterPro" id="IPR036291">
    <property type="entry name" value="NAD(P)-bd_dom_sf"/>
</dbReference>
<protein>
    <recommendedName>
        <fullName evidence="7">3-hydroxyacyl-CoA dehydrogenase</fullName>
    </recommendedName>
</protein>
<dbReference type="Gene3D" id="1.10.1040.10">
    <property type="entry name" value="N-(1-d-carboxylethyl)-l-norvaline Dehydrogenase, domain 2"/>
    <property type="match status" value="1"/>
</dbReference>
<reference evidence="5" key="1">
    <citation type="submission" date="2021-01" db="UniProtKB">
        <authorList>
            <consortium name="EnsemblMetazoa"/>
        </authorList>
    </citation>
    <scope>IDENTIFICATION</scope>
</reference>
<evidence type="ECO:0000259" key="4">
    <source>
        <dbReference type="Pfam" id="PF02737"/>
    </source>
</evidence>
<feature type="domain" description="3-hydroxyacyl-CoA dehydrogenase C-terminal" evidence="3">
    <location>
        <begin position="189"/>
        <end position="244"/>
    </location>
</feature>
<dbReference type="Pfam" id="PF02737">
    <property type="entry name" value="3HCDH_N"/>
    <property type="match status" value="1"/>
</dbReference>
<evidence type="ECO:0000256" key="1">
    <source>
        <dbReference type="ARBA" id="ARBA00009463"/>
    </source>
</evidence>
<dbReference type="GeneID" id="111248233"/>
<dbReference type="CTD" id="32592"/>
<evidence type="ECO:0008006" key="7">
    <source>
        <dbReference type="Google" id="ProtNLM"/>
    </source>
</evidence>
<dbReference type="InterPro" id="IPR006180">
    <property type="entry name" value="3-OHacyl-CoA_DH_CS"/>
</dbReference>
<dbReference type="FunCoup" id="A0A7M7JRP8">
    <property type="interactions" value="150"/>
</dbReference>
<dbReference type="Pfam" id="PF00725">
    <property type="entry name" value="3HCDH"/>
    <property type="match status" value="1"/>
</dbReference>
<dbReference type="PANTHER" id="PTHR48075">
    <property type="entry name" value="3-HYDROXYACYL-COA DEHYDROGENASE FAMILY PROTEIN"/>
    <property type="match status" value="1"/>
</dbReference>
<dbReference type="RefSeq" id="XP_022655937.1">
    <property type="nucleotide sequence ID" value="XM_022800202.1"/>
</dbReference>
<organism evidence="5 6">
    <name type="scientific">Varroa destructor</name>
    <name type="common">Honeybee mite</name>
    <dbReference type="NCBI Taxonomy" id="109461"/>
    <lineage>
        <taxon>Eukaryota</taxon>
        <taxon>Metazoa</taxon>
        <taxon>Ecdysozoa</taxon>
        <taxon>Arthropoda</taxon>
        <taxon>Chelicerata</taxon>
        <taxon>Arachnida</taxon>
        <taxon>Acari</taxon>
        <taxon>Parasitiformes</taxon>
        <taxon>Mesostigmata</taxon>
        <taxon>Gamasina</taxon>
        <taxon>Dermanyssoidea</taxon>
        <taxon>Varroidae</taxon>
        <taxon>Varroa</taxon>
    </lineage>
</organism>
<comment type="similarity">
    <text evidence="1">Belongs to the 3-hydroxyacyl-CoA dehydrogenase family.</text>
</comment>
<name>A0A7M7JRP8_VARDE</name>
<dbReference type="InterPro" id="IPR013328">
    <property type="entry name" value="6PGD_dom2"/>
</dbReference>
<dbReference type="Proteomes" id="UP000594260">
    <property type="component" value="Unplaced"/>
</dbReference>
<keyword evidence="6" id="KW-1185">Reference proteome</keyword>
<dbReference type="AlphaFoldDB" id="A0A7M7JRP8"/>
<evidence type="ECO:0000256" key="2">
    <source>
        <dbReference type="ARBA" id="ARBA00023002"/>
    </source>
</evidence>
<dbReference type="PROSITE" id="PS00067">
    <property type="entry name" value="3HCDH"/>
    <property type="match status" value="1"/>
</dbReference>
<dbReference type="Gene3D" id="3.40.50.720">
    <property type="entry name" value="NAD(P)-binding Rossmann-like Domain"/>
    <property type="match status" value="1"/>
</dbReference>
<proteinExistence type="inferred from homology"/>
<dbReference type="PANTHER" id="PTHR48075:SF1">
    <property type="entry name" value="LAMBDA-CRYSTALLIN HOMOLOG"/>
    <property type="match status" value="1"/>
</dbReference>
<dbReference type="OrthoDB" id="2021159at2759"/>
<feature type="domain" description="3-hydroxyacyl-CoA dehydrogenase NAD binding" evidence="4">
    <location>
        <begin position="5"/>
        <end position="185"/>
    </location>
</feature>
<dbReference type="GO" id="GO:0050104">
    <property type="term" value="F:L-gulonate 3-dehydrogenase activity"/>
    <property type="evidence" value="ECO:0007669"/>
    <property type="project" value="TreeGrafter"/>
</dbReference>
<evidence type="ECO:0000313" key="6">
    <source>
        <dbReference type="Proteomes" id="UP000594260"/>
    </source>
</evidence>
<dbReference type="InterPro" id="IPR006176">
    <property type="entry name" value="3-OHacyl-CoA_DH_NAD-bd"/>
</dbReference>
<dbReference type="KEGG" id="vde:111248233"/>
<dbReference type="GO" id="GO:0070403">
    <property type="term" value="F:NAD+ binding"/>
    <property type="evidence" value="ECO:0007669"/>
    <property type="project" value="InterPro"/>
</dbReference>
<evidence type="ECO:0000259" key="3">
    <source>
        <dbReference type="Pfam" id="PF00725"/>
    </source>
</evidence>
<dbReference type="InParanoid" id="A0A7M7JRP8"/>
<accession>A0A7M7JRP8</accession>
<evidence type="ECO:0000313" key="5">
    <source>
        <dbReference type="EnsemblMetazoa" id="XP_022655937"/>
    </source>
</evidence>
<dbReference type="OMA" id="MRYALMG"/>
<dbReference type="SUPFAM" id="SSF48179">
    <property type="entry name" value="6-phosphogluconate dehydrogenase C-terminal domain-like"/>
    <property type="match status" value="1"/>
</dbReference>
<dbReference type="EnsemblMetazoa" id="XM_022800202">
    <property type="protein sequence ID" value="XP_022655937"/>
    <property type="gene ID" value="LOC111248233"/>
</dbReference>